<comment type="caution">
    <text evidence="1">The sequence shown here is derived from an EMBL/GenBank/DDBJ whole genome shotgun (WGS) entry which is preliminary data.</text>
</comment>
<dbReference type="Proteomes" id="UP000499080">
    <property type="component" value="Unassembled WGS sequence"/>
</dbReference>
<dbReference type="EMBL" id="BGPR01000660">
    <property type="protein sequence ID" value="GBM30422.1"/>
    <property type="molecule type" value="Genomic_DNA"/>
</dbReference>
<proteinExistence type="predicted"/>
<reference evidence="1 2" key="1">
    <citation type="journal article" date="2019" name="Sci. Rep.">
        <title>Orb-weaving spider Araneus ventricosus genome elucidates the spidroin gene catalogue.</title>
        <authorList>
            <person name="Kono N."/>
            <person name="Nakamura H."/>
            <person name="Ohtoshi R."/>
            <person name="Moran D.A.P."/>
            <person name="Shinohara A."/>
            <person name="Yoshida Y."/>
            <person name="Fujiwara M."/>
            <person name="Mori M."/>
            <person name="Tomita M."/>
            <person name="Arakawa K."/>
        </authorList>
    </citation>
    <scope>NUCLEOTIDE SEQUENCE [LARGE SCALE GENOMIC DNA]</scope>
</reference>
<evidence type="ECO:0000313" key="2">
    <source>
        <dbReference type="Proteomes" id="UP000499080"/>
    </source>
</evidence>
<organism evidence="1 2">
    <name type="scientific">Araneus ventricosus</name>
    <name type="common">Orbweaver spider</name>
    <name type="synonym">Epeira ventricosa</name>
    <dbReference type="NCBI Taxonomy" id="182803"/>
    <lineage>
        <taxon>Eukaryota</taxon>
        <taxon>Metazoa</taxon>
        <taxon>Ecdysozoa</taxon>
        <taxon>Arthropoda</taxon>
        <taxon>Chelicerata</taxon>
        <taxon>Arachnida</taxon>
        <taxon>Araneae</taxon>
        <taxon>Araneomorphae</taxon>
        <taxon>Entelegynae</taxon>
        <taxon>Araneoidea</taxon>
        <taxon>Araneidae</taxon>
        <taxon>Araneus</taxon>
    </lineage>
</organism>
<name>A0A4Y2EMD2_ARAVE</name>
<evidence type="ECO:0008006" key="3">
    <source>
        <dbReference type="Google" id="ProtNLM"/>
    </source>
</evidence>
<protein>
    <recommendedName>
        <fullName evidence="3">HTH psq-type domain-containing protein</fullName>
    </recommendedName>
</protein>
<dbReference type="AlphaFoldDB" id="A0A4Y2EMD2"/>
<sequence>MVRNYKPEKDTKLLEVTINEAVSKIENESFSVRAAAIAVEIHFSTLHSHLMKLENPSVVKHVRTVTHIPAEHENELVACLKNVAVKVK</sequence>
<keyword evidence="2" id="KW-1185">Reference proteome</keyword>
<evidence type="ECO:0000313" key="1">
    <source>
        <dbReference type="EMBL" id="GBM30422.1"/>
    </source>
</evidence>
<gene>
    <name evidence="1" type="ORF">AVEN_203000_1</name>
</gene>
<accession>A0A4Y2EMD2</accession>